<accession>A0ABQ8SQB5</accession>
<proteinExistence type="predicted"/>
<organism evidence="1 2">
    <name type="scientific">Periplaneta americana</name>
    <name type="common">American cockroach</name>
    <name type="synonym">Blatta americana</name>
    <dbReference type="NCBI Taxonomy" id="6978"/>
    <lineage>
        <taxon>Eukaryota</taxon>
        <taxon>Metazoa</taxon>
        <taxon>Ecdysozoa</taxon>
        <taxon>Arthropoda</taxon>
        <taxon>Hexapoda</taxon>
        <taxon>Insecta</taxon>
        <taxon>Pterygota</taxon>
        <taxon>Neoptera</taxon>
        <taxon>Polyneoptera</taxon>
        <taxon>Dictyoptera</taxon>
        <taxon>Blattodea</taxon>
        <taxon>Blattoidea</taxon>
        <taxon>Blattidae</taxon>
        <taxon>Blattinae</taxon>
        <taxon>Periplaneta</taxon>
    </lineage>
</organism>
<dbReference type="Proteomes" id="UP001148838">
    <property type="component" value="Unassembled WGS sequence"/>
</dbReference>
<name>A0ABQ8SQB5_PERAM</name>
<comment type="caution">
    <text evidence="1">The sequence shown here is derived from an EMBL/GenBank/DDBJ whole genome shotgun (WGS) entry which is preliminary data.</text>
</comment>
<reference evidence="1 2" key="1">
    <citation type="journal article" date="2022" name="Allergy">
        <title>Genome assembly and annotation of Periplaneta americana reveal a comprehensive cockroach allergen profile.</title>
        <authorList>
            <person name="Wang L."/>
            <person name="Xiong Q."/>
            <person name="Saelim N."/>
            <person name="Wang L."/>
            <person name="Nong W."/>
            <person name="Wan A.T."/>
            <person name="Shi M."/>
            <person name="Liu X."/>
            <person name="Cao Q."/>
            <person name="Hui J.H.L."/>
            <person name="Sookrung N."/>
            <person name="Leung T.F."/>
            <person name="Tungtrongchitr A."/>
            <person name="Tsui S.K.W."/>
        </authorList>
    </citation>
    <scope>NUCLEOTIDE SEQUENCE [LARGE SCALE GENOMIC DNA]</scope>
    <source>
        <strain evidence="1">PWHHKU_190912</strain>
    </source>
</reference>
<sequence length="150" mass="17310">MAGLCEGGNEPSGSLKAIYLSIREPVCFKPNFLEKMPHKFSTAQYADIVYVYGLCVGSSLRAVAEYERRFPKQKENDFSVNTHDAHFDYCDILFTGLSVILVQRLQRVHNIAVYIGEYRILLIRQMPPRQPYLLLRRDCTTQDLRRNSGF</sequence>
<gene>
    <name evidence="1" type="ORF">ANN_18466</name>
</gene>
<dbReference type="EMBL" id="JAJSOF020000023">
    <property type="protein sequence ID" value="KAJ4435847.1"/>
    <property type="molecule type" value="Genomic_DNA"/>
</dbReference>
<evidence type="ECO:0000313" key="1">
    <source>
        <dbReference type="EMBL" id="KAJ4435847.1"/>
    </source>
</evidence>
<protein>
    <recommendedName>
        <fullName evidence="3">DUF4817 domain-containing protein</fullName>
    </recommendedName>
</protein>
<evidence type="ECO:0008006" key="3">
    <source>
        <dbReference type="Google" id="ProtNLM"/>
    </source>
</evidence>
<evidence type="ECO:0000313" key="2">
    <source>
        <dbReference type="Proteomes" id="UP001148838"/>
    </source>
</evidence>
<keyword evidence="2" id="KW-1185">Reference proteome</keyword>